<dbReference type="InterPro" id="IPR011050">
    <property type="entry name" value="Pectin_lyase_fold/virulence"/>
</dbReference>
<dbReference type="OrthoDB" id="292920at2"/>
<dbReference type="SUPFAM" id="SSF51126">
    <property type="entry name" value="Pectin lyase-like"/>
    <property type="match status" value="1"/>
</dbReference>
<dbReference type="NCBIfam" id="NF041518">
    <property type="entry name" value="choice_anch_Q"/>
    <property type="match status" value="1"/>
</dbReference>
<evidence type="ECO:0000256" key="1">
    <source>
        <dbReference type="SAM" id="MobiDB-lite"/>
    </source>
</evidence>
<keyword evidence="3" id="KW-1185">Reference proteome</keyword>
<dbReference type="Proteomes" id="UP000317835">
    <property type="component" value="Chromosome"/>
</dbReference>
<protein>
    <recommendedName>
        <fullName evidence="4">Right handed beta helix domain-containing protein</fullName>
    </recommendedName>
</protein>
<organism evidence="2 3">
    <name type="scientific">Tautonia plasticadhaerens</name>
    <dbReference type="NCBI Taxonomy" id="2527974"/>
    <lineage>
        <taxon>Bacteria</taxon>
        <taxon>Pseudomonadati</taxon>
        <taxon>Planctomycetota</taxon>
        <taxon>Planctomycetia</taxon>
        <taxon>Isosphaerales</taxon>
        <taxon>Isosphaeraceae</taxon>
        <taxon>Tautonia</taxon>
    </lineage>
</organism>
<dbReference type="AlphaFoldDB" id="A0A518H9Z4"/>
<feature type="compositionally biased region" description="Basic residues" evidence="1">
    <location>
        <begin position="369"/>
        <end position="385"/>
    </location>
</feature>
<evidence type="ECO:0000313" key="3">
    <source>
        <dbReference type="Proteomes" id="UP000317835"/>
    </source>
</evidence>
<reference evidence="2 3" key="1">
    <citation type="submission" date="2019-02" db="EMBL/GenBank/DDBJ databases">
        <title>Deep-cultivation of Planctomycetes and their phenomic and genomic characterization uncovers novel biology.</title>
        <authorList>
            <person name="Wiegand S."/>
            <person name="Jogler M."/>
            <person name="Boedeker C."/>
            <person name="Pinto D."/>
            <person name="Vollmers J."/>
            <person name="Rivas-Marin E."/>
            <person name="Kohn T."/>
            <person name="Peeters S.H."/>
            <person name="Heuer A."/>
            <person name="Rast P."/>
            <person name="Oberbeckmann S."/>
            <person name="Bunk B."/>
            <person name="Jeske O."/>
            <person name="Meyerdierks A."/>
            <person name="Storesund J.E."/>
            <person name="Kallscheuer N."/>
            <person name="Luecker S."/>
            <person name="Lage O.M."/>
            <person name="Pohl T."/>
            <person name="Merkel B.J."/>
            <person name="Hornburger P."/>
            <person name="Mueller R.-W."/>
            <person name="Bruemmer F."/>
            <person name="Labrenz M."/>
            <person name="Spormann A.M."/>
            <person name="Op den Camp H."/>
            <person name="Overmann J."/>
            <person name="Amann R."/>
            <person name="Jetten M.S.M."/>
            <person name="Mascher T."/>
            <person name="Medema M.H."/>
            <person name="Devos D.P."/>
            <person name="Kaster A.-K."/>
            <person name="Ovreas L."/>
            <person name="Rohde M."/>
            <person name="Galperin M.Y."/>
            <person name="Jogler C."/>
        </authorList>
    </citation>
    <scope>NUCLEOTIDE SEQUENCE [LARGE SCALE GENOMIC DNA]</scope>
    <source>
        <strain evidence="2 3">ElP</strain>
    </source>
</reference>
<evidence type="ECO:0000313" key="2">
    <source>
        <dbReference type="EMBL" id="QDV37671.1"/>
    </source>
</evidence>
<dbReference type="RefSeq" id="WP_145275675.1">
    <property type="nucleotide sequence ID" value="NZ_CP036426.1"/>
</dbReference>
<dbReference type="KEGG" id="tpla:ElP_56140"/>
<accession>A0A518H9Z4</accession>
<proteinExistence type="predicted"/>
<name>A0A518H9Z4_9BACT</name>
<sequence length="385" mass="38700">MSVRTHAIARLSDDSRRTRDRSRRLLRPTLLALEDRRLLSTFSVTSTFDDGSDDTLRWAVAQANSNAGADTIAFDGAAFGSPLTITLGGTQLELSDTTGPTTIAGSQAGVTVSGGGASRVFQNDEGASASLTDLTISGGQADADGGGILNRGTTELIRCTVSGNTEGLGFGATDPGRGGGIHNSGTLSVTNSTIVNNQARYAYFFDNSTSYYSYVPGSGGGSFSSGAVTVAGSTITGNSSGYGGGAGIDYSGGTATLTDTIVAGNAGNDLSGPVPGTYNLIGSDDSSWLVDGVDGNLVGVSDPGLGALGNYGGPTQTIPLLPGSPAINAGTTAGRRRPTSVAWAGSAPSTSAPSRARGSPSRPSPAAPRNRRPSARRSPTHSRSP</sequence>
<dbReference type="InterPro" id="IPR059226">
    <property type="entry name" value="Choice_anch_Q_dom"/>
</dbReference>
<feature type="region of interest" description="Disordered" evidence="1">
    <location>
        <begin position="321"/>
        <end position="385"/>
    </location>
</feature>
<dbReference type="EMBL" id="CP036426">
    <property type="protein sequence ID" value="QDV37671.1"/>
    <property type="molecule type" value="Genomic_DNA"/>
</dbReference>
<gene>
    <name evidence="2" type="ORF">ElP_56140</name>
</gene>
<evidence type="ECO:0008006" key="4">
    <source>
        <dbReference type="Google" id="ProtNLM"/>
    </source>
</evidence>
<feature type="compositionally biased region" description="Low complexity" evidence="1">
    <location>
        <begin position="342"/>
        <end position="361"/>
    </location>
</feature>